<evidence type="ECO:0000256" key="1">
    <source>
        <dbReference type="ARBA" id="ARBA00004196"/>
    </source>
</evidence>
<gene>
    <name evidence="2" type="ORF">QNJ86_01385</name>
</gene>
<evidence type="ECO:0000313" key="2">
    <source>
        <dbReference type="EMBL" id="MDJ1649445.1"/>
    </source>
</evidence>
<dbReference type="InterPro" id="IPR013378">
    <property type="entry name" value="InlB-like_B-rpt"/>
</dbReference>
<protein>
    <submittedName>
        <fullName evidence="2">InlB B-repeat-containing protein</fullName>
    </submittedName>
</protein>
<accession>A0ABT7DMP7</accession>
<dbReference type="InterPro" id="IPR042229">
    <property type="entry name" value="Listeria/Bacterioides_rpt_sf"/>
</dbReference>
<dbReference type="Pfam" id="PF09479">
    <property type="entry name" value="Flg_new"/>
    <property type="match status" value="1"/>
</dbReference>
<organism evidence="2 3">
    <name type="scientific">Gordonibacter faecis</name>
    <dbReference type="NCBI Taxonomy" id="3047475"/>
    <lineage>
        <taxon>Bacteria</taxon>
        <taxon>Bacillati</taxon>
        <taxon>Actinomycetota</taxon>
        <taxon>Coriobacteriia</taxon>
        <taxon>Eggerthellales</taxon>
        <taxon>Eggerthellaceae</taxon>
        <taxon>Gordonibacter</taxon>
    </lineage>
</organism>
<dbReference type="NCBIfam" id="TIGR02543">
    <property type="entry name" value="List_Bact_rpt"/>
    <property type="match status" value="1"/>
</dbReference>
<comment type="caution">
    <text evidence="2">The sequence shown here is derived from an EMBL/GenBank/DDBJ whole genome shotgun (WGS) entry which is preliminary data.</text>
</comment>
<reference evidence="2 3" key="1">
    <citation type="submission" date="2023-05" db="EMBL/GenBank/DDBJ databases">
        <title>Gordonibacter KGMB12511T sp. nov., isolated from faeces of healthy Korean.</title>
        <authorList>
            <person name="Kim H.S."/>
            <person name="Kim J.-S."/>
            <person name="Suh M.K."/>
            <person name="Eom M.K."/>
            <person name="Do H.E."/>
            <person name="Lee J.-S."/>
        </authorList>
    </citation>
    <scope>NUCLEOTIDE SEQUENCE [LARGE SCALE GENOMIC DNA]</scope>
    <source>
        <strain evidence="2 3">KGMB12511</strain>
    </source>
</reference>
<dbReference type="EMBL" id="JASJEU010000003">
    <property type="protein sequence ID" value="MDJ1649445.1"/>
    <property type="molecule type" value="Genomic_DNA"/>
</dbReference>
<keyword evidence="3" id="KW-1185">Reference proteome</keyword>
<comment type="subcellular location">
    <subcellularLocation>
        <location evidence="1">Cell envelope</location>
    </subcellularLocation>
</comment>
<name>A0ABT7DMP7_9ACTN</name>
<proteinExistence type="predicted"/>
<evidence type="ECO:0000313" key="3">
    <source>
        <dbReference type="Proteomes" id="UP001232750"/>
    </source>
</evidence>
<sequence>MGTAFIIKRATREKALCIMKVLMAFIVVACLLMLTVPRSAYANASPGKTQLGLRITDSSKSQGSAEDGQPGSTLLGIRVTTSYVSVCVQFASNGGSEVESQTIRKGDQAVEPAIPQRDGYTFSGWFSDALLTERYDFGSAVAGDMVLYAKWDAVISCKVPAAAEILIDATGRISSESMSFTSSSVVPLEISGAVSSVRSGASLLIPHDTDRAAVQIVLTPDKEGTNEVMVPLDTAGKVVALGFVIPERQGDQLGALSVSFGLSLPQSASISYVVNPLEISAVEYVVKILE</sequence>
<dbReference type="Proteomes" id="UP001232750">
    <property type="component" value="Unassembled WGS sequence"/>
</dbReference>
<dbReference type="RefSeq" id="WP_283830775.1">
    <property type="nucleotide sequence ID" value="NZ_JASJEU010000003.1"/>
</dbReference>
<dbReference type="Gene3D" id="2.60.40.4270">
    <property type="entry name" value="Listeria-Bacteroides repeat domain"/>
    <property type="match status" value="1"/>
</dbReference>